<comment type="caution">
    <text evidence="2">The sequence shown here is derived from an EMBL/GenBank/DDBJ whole genome shotgun (WGS) entry which is preliminary data.</text>
</comment>
<dbReference type="Pfam" id="PF00248">
    <property type="entry name" value="Aldo_ket_red"/>
    <property type="match status" value="1"/>
</dbReference>
<dbReference type="OrthoDB" id="6502874at2759"/>
<dbReference type="VEuPathDB" id="VectorBase:LDEU008749"/>
<dbReference type="PROSITE" id="PS00798">
    <property type="entry name" value="ALDOKETO_REDUCTASE_1"/>
    <property type="match status" value="1"/>
</dbReference>
<evidence type="ECO:0000313" key="3">
    <source>
        <dbReference type="Proteomes" id="UP000288716"/>
    </source>
</evidence>
<dbReference type="STRING" id="299467.A0A443S703"/>
<reference evidence="2 3" key="1">
    <citation type="journal article" date="2018" name="Gigascience">
        <title>Genomes of trombidid mites reveal novel predicted allergens and laterally-transferred genes associated with secondary metabolism.</title>
        <authorList>
            <person name="Dong X."/>
            <person name="Chaisiri K."/>
            <person name="Xia D."/>
            <person name="Armstrong S.D."/>
            <person name="Fang Y."/>
            <person name="Donnelly M.J."/>
            <person name="Kadowaki T."/>
            <person name="McGarry J.W."/>
            <person name="Darby A.C."/>
            <person name="Makepeace B.L."/>
        </authorList>
    </citation>
    <scope>NUCLEOTIDE SEQUENCE [LARGE SCALE GENOMIC DNA]</scope>
    <source>
        <strain evidence="2">UoL-UT</strain>
    </source>
</reference>
<accession>A0A443S703</accession>
<evidence type="ECO:0000259" key="1">
    <source>
        <dbReference type="Pfam" id="PF00248"/>
    </source>
</evidence>
<feature type="domain" description="NADP-dependent oxidoreductase" evidence="1">
    <location>
        <begin position="10"/>
        <end position="81"/>
    </location>
</feature>
<gene>
    <name evidence="2" type="ORF">B4U80_07111</name>
</gene>
<organism evidence="2 3">
    <name type="scientific">Leptotrombidium deliense</name>
    <dbReference type="NCBI Taxonomy" id="299467"/>
    <lineage>
        <taxon>Eukaryota</taxon>
        <taxon>Metazoa</taxon>
        <taxon>Ecdysozoa</taxon>
        <taxon>Arthropoda</taxon>
        <taxon>Chelicerata</taxon>
        <taxon>Arachnida</taxon>
        <taxon>Acari</taxon>
        <taxon>Acariformes</taxon>
        <taxon>Trombidiformes</taxon>
        <taxon>Prostigmata</taxon>
        <taxon>Anystina</taxon>
        <taxon>Parasitengona</taxon>
        <taxon>Trombiculoidea</taxon>
        <taxon>Trombiculidae</taxon>
        <taxon>Leptotrombidium</taxon>
    </lineage>
</organism>
<dbReference type="Proteomes" id="UP000288716">
    <property type="component" value="Unassembled WGS sequence"/>
</dbReference>
<keyword evidence="3" id="KW-1185">Reference proteome</keyword>
<dbReference type="AlphaFoldDB" id="A0A443S703"/>
<protein>
    <submittedName>
        <fullName evidence="2">Aldo-keto reductase family 1 member B10-like protein 2</fullName>
    </submittedName>
</protein>
<dbReference type="InterPro" id="IPR018170">
    <property type="entry name" value="Aldo/ket_reductase_CS"/>
</dbReference>
<dbReference type="SUPFAM" id="SSF51430">
    <property type="entry name" value="NAD(P)-linked oxidoreductase"/>
    <property type="match status" value="1"/>
</dbReference>
<dbReference type="Gene3D" id="3.20.20.100">
    <property type="entry name" value="NADP-dependent oxidoreductase domain"/>
    <property type="match status" value="1"/>
</dbReference>
<dbReference type="PANTHER" id="PTHR11732">
    <property type="entry name" value="ALDO/KETO REDUCTASE"/>
    <property type="match status" value="1"/>
</dbReference>
<name>A0A443S703_9ACAR</name>
<dbReference type="InterPro" id="IPR036812">
    <property type="entry name" value="NAD(P)_OxRdtase_dom_sf"/>
</dbReference>
<dbReference type="EMBL" id="NCKV01006739">
    <property type="protein sequence ID" value="RWS23291.1"/>
    <property type="molecule type" value="Genomic_DNA"/>
</dbReference>
<proteinExistence type="predicted"/>
<dbReference type="InterPro" id="IPR023210">
    <property type="entry name" value="NADP_OxRdtase_dom"/>
</dbReference>
<dbReference type="InterPro" id="IPR020471">
    <property type="entry name" value="AKR"/>
</dbReference>
<evidence type="ECO:0000313" key="2">
    <source>
        <dbReference type="EMBL" id="RWS23291.1"/>
    </source>
</evidence>
<sequence length="83" mass="9291">MSNGILIPSVGLGTWKSLPGDVYNAVKYAIEVAGYRHIDCALVYKNEEEIGNAIKDCIQAGIVKREDLFITAKCWTTYHRRAM</sequence>
<feature type="non-terminal residue" evidence="2">
    <location>
        <position position="83"/>
    </location>
</feature>
<dbReference type="GO" id="GO:0016491">
    <property type="term" value="F:oxidoreductase activity"/>
    <property type="evidence" value="ECO:0007669"/>
    <property type="project" value="InterPro"/>
</dbReference>